<feature type="compositionally biased region" description="Polar residues" evidence="6">
    <location>
        <begin position="351"/>
        <end position="364"/>
    </location>
</feature>
<organism evidence="7 8">
    <name type="scientific">Ascosphaera apis ARSEF 7405</name>
    <dbReference type="NCBI Taxonomy" id="392613"/>
    <lineage>
        <taxon>Eukaryota</taxon>
        <taxon>Fungi</taxon>
        <taxon>Dikarya</taxon>
        <taxon>Ascomycota</taxon>
        <taxon>Pezizomycotina</taxon>
        <taxon>Eurotiomycetes</taxon>
        <taxon>Eurotiomycetidae</taxon>
        <taxon>Onygenales</taxon>
        <taxon>Ascosphaeraceae</taxon>
        <taxon>Ascosphaera</taxon>
    </lineage>
</organism>
<evidence type="ECO:0000256" key="3">
    <source>
        <dbReference type="ARBA" id="ARBA00023015"/>
    </source>
</evidence>
<dbReference type="AlphaFoldDB" id="A0A168ANA6"/>
<evidence type="ECO:0000313" key="8">
    <source>
        <dbReference type="Proteomes" id="UP000242877"/>
    </source>
</evidence>
<comment type="subcellular location">
    <subcellularLocation>
        <location evidence="1">Nucleus</location>
    </subcellularLocation>
</comment>
<dbReference type="VEuPathDB" id="FungiDB:AAP_02227"/>
<evidence type="ECO:0000256" key="6">
    <source>
        <dbReference type="SAM" id="MobiDB-lite"/>
    </source>
</evidence>
<dbReference type="Proteomes" id="UP000242877">
    <property type="component" value="Unassembled WGS sequence"/>
</dbReference>
<dbReference type="GO" id="GO:0010468">
    <property type="term" value="P:regulation of gene expression"/>
    <property type="evidence" value="ECO:0007669"/>
    <property type="project" value="UniProtKB-ARBA"/>
</dbReference>
<feature type="region of interest" description="Disordered" evidence="6">
    <location>
        <begin position="1"/>
        <end position="37"/>
    </location>
</feature>
<sequence>MDYTSHMNSPPIASAMPVHAMRSPQQPPAPVSKRDKRRTALQERLQDLNDVFGNSRDAMFRQQIHTLQVEMALIANARPYGLEPLNDAPEEIARLVEQVSSMNQLTPDAAIAGKWYSRFLQEINQTKEEKDAELAALMFRHQQELNRIHREFNFRSQLAAEEAKILKSTVRERLLQNITNRKARLMREKEQLDLQDTNALLLHPNQFTAGHPASPGGLHSSRKTRHATRHHRPDIDDIGGPFPLETNGRKKRKTLPDHDIGTPSYDGHRTPGERIKLRLIEQQHGPAYGINSIFTEKELALASNQAHVAATHFLSASKRLKGATPAADTEDTSAPAEKDEHAAANTEAEKSASQTVHTTRSTRATGPALTLPLINESERTRDRPNSPYFILANFHAKPNGSTNAPPLTSLMPEEIEDDLAEMDKFASKPPGTVDEQLLSQLVESIQAEETVDDDTAFKFSMLHPDFPPDMDVHMIRVRSKHE</sequence>
<feature type="compositionally biased region" description="Basic and acidic residues" evidence="6">
    <location>
        <begin position="336"/>
        <end position="350"/>
    </location>
</feature>
<evidence type="ECO:0000256" key="2">
    <source>
        <dbReference type="ARBA" id="ARBA00022491"/>
    </source>
</evidence>
<keyword evidence="4" id="KW-0804">Transcription</keyword>
<keyword evidence="2" id="KW-0678">Repressor</keyword>
<dbReference type="OrthoDB" id="70376at2759"/>
<evidence type="ECO:0000256" key="1">
    <source>
        <dbReference type="ARBA" id="ARBA00004123"/>
    </source>
</evidence>
<keyword evidence="3" id="KW-0805">Transcription regulation</keyword>
<dbReference type="EMBL" id="AZGZ01000007">
    <property type="protein sequence ID" value="KZZ94134.1"/>
    <property type="molecule type" value="Genomic_DNA"/>
</dbReference>
<dbReference type="GO" id="GO:0005654">
    <property type="term" value="C:nucleoplasm"/>
    <property type="evidence" value="ECO:0007669"/>
    <property type="project" value="UniProtKB-ARBA"/>
</dbReference>
<accession>A0A168ANA6</accession>
<proteinExistence type="predicted"/>
<feature type="region of interest" description="Disordered" evidence="6">
    <location>
        <begin position="320"/>
        <end position="385"/>
    </location>
</feature>
<reference evidence="7 8" key="1">
    <citation type="journal article" date="2016" name="Genome Biol. Evol.">
        <title>Divergent and convergent evolution of fungal pathogenicity.</title>
        <authorList>
            <person name="Shang Y."/>
            <person name="Xiao G."/>
            <person name="Zheng P."/>
            <person name="Cen K."/>
            <person name="Zhan S."/>
            <person name="Wang C."/>
        </authorList>
    </citation>
    <scope>NUCLEOTIDE SEQUENCE [LARGE SCALE GENOMIC DNA]</scope>
    <source>
        <strain evidence="7 8">ARSEF 7405</strain>
    </source>
</reference>
<protein>
    <submittedName>
        <fullName evidence="7">Sds3-like protein</fullName>
    </submittedName>
</protein>
<keyword evidence="5" id="KW-0539">Nucleus</keyword>
<dbReference type="SMART" id="SM01401">
    <property type="entry name" value="Sds3"/>
    <property type="match status" value="1"/>
</dbReference>
<evidence type="ECO:0000256" key="5">
    <source>
        <dbReference type="ARBA" id="ARBA00023242"/>
    </source>
</evidence>
<dbReference type="InterPro" id="IPR013907">
    <property type="entry name" value="Sds3"/>
</dbReference>
<comment type="caution">
    <text evidence="7">The sequence shown here is derived from an EMBL/GenBank/DDBJ whole genome shotgun (WGS) entry which is preliminary data.</text>
</comment>
<keyword evidence="8" id="KW-1185">Reference proteome</keyword>
<evidence type="ECO:0000256" key="4">
    <source>
        <dbReference type="ARBA" id="ARBA00023163"/>
    </source>
</evidence>
<gene>
    <name evidence="7" type="ORF">AAP_02227</name>
</gene>
<dbReference type="Pfam" id="PF08598">
    <property type="entry name" value="Sds3"/>
    <property type="match status" value="1"/>
</dbReference>
<dbReference type="PANTHER" id="PTHR21964">
    <property type="entry name" value="BREAST CANCER METASTASIS-SUPPRESSOR 1"/>
    <property type="match status" value="1"/>
</dbReference>
<evidence type="ECO:0000313" key="7">
    <source>
        <dbReference type="EMBL" id="KZZ94134.1"/>
    </source>
</evidence>
<feature type="compositionally biased region" description="Basic and acidic residues" evidence="6">
    <location>
        <begin position="254"/>
        <end position="270"/>
    </location>
</feature>
<name>A0A168ANA6_9EURO</name>
<feature type="region of interest" description="Disordered" evidence="6">
    <location>
        <begin position="229"/>
        <end position="270"/>
    </location>
</feature>